<evidence type="ECO:0000313" key="2">
    <source>
        <dbReference type="EMBL" id="RKS69342.1"/>
    </source>
</evidence>
<keyword evidence="3" id="KW-1185">Reference proteome</keyword>
<name>A0A420XL31_9ACTN</name>
<keyword evidence="1" id="KW-0862">Zinc</keyword>
<dbReference type="InterPro" id="IPR024078">
    <property type="entry name" value="LmbE-like_dom_sf"/>
</dbReference>
<dbReference type="GO" id="GO:0016137">
    <property type="term" value="P:glycoside metabolic process"/>
    <property type="evidence" value="ECO:0007669"/>
    <property type="project" value="UniProtKB-ARBA"/>
</dbReference>
<dbReference type="Pfam" id="PF02585">
    <property type="entry name" value="PIG-L"/>
    <property type="match status" value="1"/>
</dbReference>
<reference evidence="2 3" key="1">
    <citation type="submission" date="2018-10" db="EMBL/GenBank/DDBJ databases">
        <title>Genomic Encyclopedia of Archaeal and Bacterial Type Strains, Phase II (KMG-II): from individual species to whole genera.</title>
        <authorList>
            <person name="Goeker M."/>
        </authorList>
    </citation>
    <scope>NUCLEOTIDE SEQUENCE [LARGE SCALE GENOMIC DNA]</scope>
    <source>
        <strain evidence="2 3">RP-AC37</strain>
    </source>
</reference>
<dbReference type="InParanoid" id="A0A420XL31"/>
<dbReference type="PANTHER" id="PTHR12993">
    <property type="entry name" value="N-ACETYLGLUCOSAMINYL-PHOSPHATIDYLINOSITOL DE-N-ACETYLASE-RELATED"/>
    <property type="match status" value="1"/>
</dbReference>
<dbReference type="Proteomes" id="UP000281955">
    <property type="component" value="Unassembled WGS sequence"/>
</dbReference>
<organism evidence="2 3">
    <name type="scientific">Motilibacter peucedani</name>
    <dbReference type="NCBI Taxonomy" id="598650"/>
    <lineage>
        <taxon>Bacteria</taxon>
        <taxon>Bacillati</taxon>
        <taxon>Actinomycetota</taxon>
        <taxon>Actinomycetes</taxon>
        <taxon>Motilibacterales</taxon>
        <taxon>Motilibacteraceae</taxon>
        <taxon>Motilibacter</taxon>
    </lineage>
</organism>
<dbReference type="OrthoDB" id="3514174at2"/>
<accession>A0A420XL31</accession>
<dbReference type="RefSeq" id="WP_121194766.1">
    <property type="nucleotide sequence ID" value="NZ_RBWV01000015.1"/>
</dbReference>
<dbReference type="InterPro" id="IPR003737">
    <property type="entry name" value="GlcNAc_PI_deacetylase-related"/>
</dbReference>
<dbReference type="EMBL" id="RBWV01000015">
    <property type="protein sequence ID" value="RKS69342.1"/>
    <property type="molecule type" value="Genomic_DNA"/>
</dbReference>
<dbReference type="GO" id="GO:0016811">
    <property type="term" value="F:hydrolase activity, acting on carbon-nitrogen (but not peptide) bonds, in linear amides"/>
    <property type="evidence" value="ECO:0007669"/>
    <property type="project" value="TreeGrafter"/>
</dbReference>
<dbReference type="AlphaFoldDB" id="A0A420XL31"/>
<protein>
    <submittedName>
        <fullName evidence="2">LmbE family N-acetylglucosaminyl deacetylase</fullName>
    </submittedName>
</protein>
<dbReference type="Gene3D" id="3.40.50.10320">
    <property type="entry name" value="LmbE-like"/>
    <property type="match status" value="1"/>
</dbReference>
<dbReference type="SUPFAM" id="SSF102588">
    <property type="entry name" value="LmbE-like"/>
    <property type="match status" value="1"/>
</dbReference>
<proteinExistence type="predicted"/>
<dbReference type="PANTHER" id="PTHR12993:SF28">
    <property type="entry name" value="LMBE FAMILY PROTEIN"/>
    <property type="match status" value="1"/>
</dbReference>
<sequence>MPVTLRPEELERVLVVTAHPDDVDFGASGTVATLVSAGVEVTYCICTDGDAGGFDPAVARSEIPRIRREEQTAAAKEVGVTDVRFLGWTDGRLEASFELRRDISRVVRQVRPQRVITQSPEYDWDRLPASHPDHRAAGAAAVAAVYPDARNPFTHVELLRDEGLEAWTVRELWLMGHPSADHAVDITDVFDRKLAALRAHGSQTAHMDDLEKLLRDWGGTLAATHGLPGGRLAEAYRTVVCP</sequence>
<evidence type="ECO:0000256" key="1">
    <source>
        <dbReference type="ARBA" id="ARBA00022833"/>
    </source>
</evidence>
<comment type="caution">
    <text evidence="2">The sequence shown here is derived from an EMBL/GenBank/DDBJ whole genome shotgun (WGS) entry which is preliminary data.</text>
</comment>
<gene>
    <name evidence="2" type="ORF">CLV35_3519</name>
</gene>
<evidence type="ECO:0000313" key="3">
    <source>
        <dbReference type="Proteomes" id="UP000281955"/>
    </source>
</evidence>